<dbReference type="PANTHER" id="PTHR11931">
    <property type="entry name" value="PHOSPHOGLYCERATE MUTASE"/>
    <property type="match status" value="1"/>
</dbReference>
<dbReference type="InterPro" id="IPR029033">
    <property type="entry name" value="His_PPase_superfam"/>
</dbReference>
<feature type="binding site" evidence="7">
    <location>
        <begin position="111"/>
        <end position="114"/>
    </location>
    <ligand>
        <name>substrate</name>
    </ligand>
</feature>
<reference evidence="10" key="1">
    <citation type="submission" date="2025-08" db="UniProtKB">
        <authorList>
            <consortium name="RefSeq"/>
        </authorList>
    </citation>
    <scope>IDENTIFICATION</scope>
    <source>
        <tissue evidence="10">Whole body</tissue>
    </source>
</reference>
<comment type="catalytic activity">
    <reaction evidence="1">
        <text>(2R)-2-phosphoglycerate = (2R)-3-phosphoglycerate</text>
        <dbReference type="Rhea" id="RHEA:15901"/>
        <dbReference type="ChEBI" id="CHEBI:58272"/>
        <dbReference type="ChEBI" id="CHEBI:58289"/>
        <dbReference type="EC" id="5.4.2.11"/>
    </reaction>
</comment>
<dbReference type="CDD" id="cd07067">
    <property type="entry name" value="HP_PGM_like"/>
    <property type="match status" value="1"/>
</dbReference>
<dbReference type="SUPFAM" id="SSF53254">
    <property type="entry name" value="Phosphoglycerate mutase-like"/>
    <property type="match status" value="1"/>
</dbReference>
<evidence type="ECO:0000313" key="9">
    <source>
        <dbReference type="Proteomes" id="UP000694846"/>
    </source>
</evidence>
<dbReference type="RefSeq" id="XP_025415119.1">
    <property type="nucleotide sequence ID" value="XM_025559334.1"/>
</dbReference>
<evidence type="ECO:0000256" key="1">
    <source>
        <dbReference type="ARBA" id="ARBA00000380"/>
    </source>
</evidence>
<feature type="binding site" evidence="7">
    <location>
        <position position="84"/>
    </location>
    <ligand>
        <name>substrate</name>
    </ligand>
</feature>
<evidence type="ECO:0000256" key="5">
    <source>
        <dbReference type="ARBA" id="ARBA00023235"/>
    </source>
</evidence>
<evidence type="ECO:0000256" key="7">
    <source>
        <dbReference type="PIRSR" id="PIRSR613078-2"/>
    </source>
</evidence>
<gene>
    <name evidence="10" type="primary">LOC112686874</name>
</gene>
<feature type="binding site" evidence="7">
    <location>
        <begin position="138"/>
        <end position="139"/>
    </location>
    <ligand>
        <name>substrate</name>
    </ligand>
</feature>
<dbReference type="Pfam" id="PF00300">
    <property type="entry name" value="His_Phos_1"/>
    <property type="match status" value="2"/>
</dbReference>
<dbReference type="Gene3D" id="3.40.50.1240">
    <property type="entry name" value="Phosphoglycerate mutase-like"/>
    <property type="match status" value="1"/>
</dbReference>
<evidence type="ECO:0000256" key="8">
    <source>
        <dbReference type="PIRSR" id="PIRSR613078-3"/>
    </source>
</evidence>
<dbReference type="SMART" id="SM00855">
    <property type="entry name" value="PGAM"/>
    <property type="match status" value="1"/>
</dbReference>
<feature type="site" description="Transition state stabilizer" evidence="8">
    <location>
        <position position="211"/>
    </location>
</feature>
<dbReference type="OrthoDB" id="354304at2759"/>
<dbReference type="NCBIfam" id="TIGR01258">
    <property type="entry name" value="pgm_1"/>
    <property type="match status" value="1"/>
</dbReference>
<comment type="similarity">
    <text evidence="2">Belongs to the phosphoglycerate mutase family. BPG-dependent PGAM subfamily.</text>
</comment>
<dbReference type="GO" id="GO:0016791">
    <property type="term" value="F:phosphatase activity"/>
    <property type="evidence" value="ECO:0007669"/>
    <property type="project" value="UniProtKB-ARBA"/>
</dbReference>
<sequence length="277" mass="31557">MSSSVRKTAIPLSVSPPSSPVMTGRRIVVLARHGESEWSKNNIFCGWYDSLLSDRGTNEALECAELLKQSNYEFDRAYTSLLTRAHQTLNIITEHIGQSSLPVEESWRLNERHYGALTGYNKAELATKYGEKQVQIWRRSFDVLPPPMEATHKYYRAIWRNPKIVAQSYTSNEKFPSTESLKETMERVIPYWDNTIVPNIQRGQRILIVAHGTVLRSLIKYLDNVSDNDICSINIPSGIPFVYEFDDDMKVISSRTFLGDKKRIEEGIARAASIGSH</sequence>
<dbReference type="FunFam" id="3.40.50.1240:FF:000003">
    <property type="entry name" value="2,3-bisphosphoglycerate-dependent phosphoglycerate mutase"/>
    <property type="match status" value="1"/>
</dbReference>
<dbReference type="InterPro" id="IPR005952">
    <property type="entry name" value="Phosphogly_mut1"/>
</dbReference>
<dbReference type="GO" id="GO:0006096">
    <property type="term" value="P:glycolytic process"/>
    <property type="evidence" value="ECO:0007669"/>
    <property type="project" value="UniProtKB-KW"/>
</dbReference>
<evidence type="ECO:0000313" key="10">
    <source>
        <dbReference type="RefSeq" id="XP_025415119.1"/>
    </source>
</evidence>
<evidence type="ECO:0000256" key="6">
    <source>
        <dbReference type="PIRSR" id="PIRSR613078-1"/>
    </source>
</evidence>
<proteinExistence type="inferred from homology"/>
<dbReference type="NCBIfam" id="NF010713">
    <property type="entry name" value="PRK14115.1"/>
    <property type="match status" value="1"/>
</dbReference>
<dbReference type="GeneID" id="112686874"/>
<feature type="active site" description="Proton donor/acceptor" evidence="6">
    <location>
        <position position="111"/>
    </location>
</feature>
<feature type="binding site" evidence="7">
    <location>
        <position position="122"/>
    </location>
    <ligand>
        <name>substrate</name>
    </ligand>
</feature>
<dbReference type="HAMAP" id="MF_01039">
    <property type="entry name" value="PGAM_GpmA"/>
    <property type="match status" value="1"/>
</dbReference>
<protein>
    <recommendedName>
        <fullName evidence="3">phosphoglycerate mutase (2,3-diphosphoglycerate-dependent)</fullName>
        <ecNumber evidence="3">5.4.2.11</ecNumber>
    </recommendedName>
</protein>
<keyword evidence="5" id="KW-0413">Isomerase</keyword>
<evidence type="ECO:0000256" key="2">
    <source>
        <dbReference type="ARBA" id="ARBA00006717"/>
    </source>
</evidence>
<dbReference type="InterPro" id="IPR013078">
    <property type="entry name" value="His_Pase_superF_clade-1"/>
</dbReference>
<organism evidence="9 10">
    <name type="scientific">Sipha flava</name>
    <name type="common">yellow sugarcane aphid</name>
    <dbReference type="NCBI Taxonomy" id="143950"/>
    <lineage>
        <taxon>Eukaryota</taxon>
        <taxon>Metazoa</taxon>
        <taxon>Ecdysozoa</taxon>
        <taxon>Arthropoda</taxon>
        <taxon>Hexapoda</taxon>
        <taxon>Insecta</taxon>
        <taxon>Pterygota</taxon>
        <taxon>Neoptera</taxon>
        <taxon>Paraneoptera</taxon>
        <taxon>Hemiptera</taxon>
        <taxon>Sternorrhyncha</taxon>
        <taxon>Aphidomorpha</taxon>
        <taxon>Aphidoidea</taxon>
        <taxon>Aphididae</taxon>
        <taxon>Sipha</taxon>
    </lineage>
</organism>
<keyword evidence="4" id="KW-0324">Glycolysis</keyword>
<name>A0A8B8FVW3_9HEMI</name>
<feature type="active site" description="Tele-phosphohistidine intermediate" evidence="6">
    <location>
        <position position="33"/>
    </location>
</feature>
<dbReference type="EC" id="5.4.2.11" evidence="3"/>
<evidence type="ECO:0000256" key="4">
    <source>
        <dbReference type="ARBA" id="ARBA00023152"/>
    </source>
</evidence>
<dbReference type="GO" id="GO:0004619">
    <property type="term" value="F:phosphoglycerate mutase activity"/>
    <property type="evidence" value="ECO:0007669"/>
    <property type="project" value="UniProtKB-EC"/>
</dbReference>
<keyword evidence="9" id="KW-1185">Reference proteome</keyword>
<evidence type="ECO:0000256" key="3">
    <source>
        <dbReference type="ARBA" id="ARBA00012028"/>
    </source>
</evidence>
<dbReference type="AlphaFoldDB" id="A0A8B8FVW3"/>
<accession>A0A8B8FVW3</accession>
<dbReference type="Proteomes" id="UP000694846">
    <property type="component" value="Unplaced"/>
</dbReference>